<feature type="non-terminal residue" evidence="2">
    <location>
        <position position="256"/>
    </location>
</feature>
<protein>
    <submittedName>
        <fullName evidence="2">Uncharacterized protein</fullName>
    </submittedName>
</protein>
<feature type="region of interest" description="Disordered" evidence="1">
    <location>
        <begin position="38"/>
        <end position="85"/>
    </location>
</feature>
<gene>
    <name evidence="2" type="ORF">OTU49_001933</name>
</gene>
<comment type="caution">
    <text evidence="2">The sequence shown here is derived from an EMBL/GenBank/DDBJ whole genome shotgun (WGS) entry which is preliminary data.</text>
</comment>
<name>A0AAW0XS88_CHEQU</name>
<feature type="non-terminal residue" evidence="2">
    <location>
        <position position="1"/>
    </location>
</feature>
<sequence>ELTPYEIKRILMEGDACTSDESYSEVDFSDYEETESVLDTRNDNTSCPTQDIGVASTSGLGNQGPRRKKVCTRQDDSDWSSLSEDSEEEKYAFVYRVESAESSDSDAAFSPLQRNYVRRRTRSSAAALQDISDSSGENNCVDIGLSCRPHSVQLTAAVPTSAMVTAPSMTPSAVPTAALPPSTVPAAAVPPSTVPAAAVPPSTVPAAAVPPSTVPAAAVPPSTVPAAAVPPSTAPAAAVQPSTVPVSTVPTLNIVQ</sequence>
<dbReference type="Proteomes" id="UP001445076">
    <property type="component" value="Unassembled WGS sequence"/>
</dbReference>
<evidence type="ECO:0000313" key="3">
    <source>
        <dbReference type="Proteomes" id="UP001445076"/>
    </source>
</evidence>
<dbReference type="AlphaFoldDB" id="A0AAW0XS88"/>
<proteinExistence type="predicted"/>
<feature type="compositionally biased region" description="Polar residues" evidence="1">
    <location>
        <begin position="38"/>
        <end position="60"/>
    </location>
</feature>
<accession>A0AAW0XS88</accession>
<evidence type="ECO:0000313" key="2">
    <source>
        <dbReference type="EMBL" id="KAK8742519.1"/>
    </source>
</evidence>
<keyword evidence="3" id="KW-1185">Reference proteome</keyword>
<reference evidence="2 3" key="1">
    <citation type="journal article" date="2024" name="BMC Genomics">
        <title>Genome assembly of redclaw crayfish (Cherax quadricarinatus) provides insights into its immune adaptation and hypoxia tolerance.</title>
        <authorList>
            <person name="Liu Z."/>
            <person name="Zheng J."/>
            <person name="Li H."/>
            <person name="Fang K."/>
            <person name="Wang S."/>
            <person name="He J."/>
            <person name="Zhou D."/>
            <person name="Weng S."/>
            <person name="Chi M."/>
            <person name="Gu Z."/>
            <person name="He J."/>
            <person name="Li F."/>
            <person name="Wang M."/>
        </authorList>
    </citation>
    <scope>NUCLEOTIDE SEQUENCE [LARGE SCALE GENOMIC DNA]</scope>
    <source>
        <strain evidence="2">ZL_2023a</strain>
    </source>
</reference>
<dbReference type="EMBL" id="JARKIK010000028">
    <property type="protein sequence ID" value="KAK8742519.1"/>
    <property type="molecule type" value="Genomic_DNA"/>
</dbReference>
<organism evidence="2 3">
    <name type="scientific">Cherax quadricarinatus</name>
    <name type="common">Australian red claw crayfish</name>
    <dbReference type="NCBI Taxonomy" id="27406"/>
    <lineage>
        <taxon>Eukaryota</taxon>
        <taxon>Metazoa</taxon>
        <taxon>Ecdysozoa</taxon>
        <taxon>Arthropoda</taxon>
        <taxon>Crustacea</taxon>
        <taxon>Multicrustacea</taxon>
        <taxon>Malacostraca</taxon>
        <taxon>Eumalacostraca</taxon>
        <taxon>Eucarida</taxon>
        <taxon>Decapoda</taxon>
        <taxon>Pleocyemata</taxon>
        <taxon>Astacidea</taxon>
        <taxon>Parastacoidea</taxon>
        <taxon>Parastacidae</taxon>
        <taxon>Cherax</taxon>
    </lineage>
</organism>
<evidence type="ECO:0000256" key="1">
    <source>
        <dbReference type="SAM" id="MobiDB-lite"/>
    </source>
</evidence>